<dbReference type="EMBL" id="MHVI01000019">
    <property type="protein sequence ID" value="OHA91106.1"/>
    <property type="molecule type" value="Genomic_DNA"/>
</dbReference>
<dbReference type="GO" id="GO:0019316">
    <property type="term" value="P:D-allose catabolic process"/>
    <property type="evidence" value="ECO:0007669"/>
    <property type="project" value="TreeGrafter"/>
</dbReference>
<dbReference type="SUPFAM" id="SSF89623">
    <property type="entry name" value="Ribose/Galactose isomerase RpiB/AlsB"/>
    <property type="match status" value="1"/>
</dbReference>
<dbReference type="NCBIfam" id="NF004051">
    <property type="entry name" value="PRK05571.1"/>
    <property type="match status" value="1"/>
</dbReference>
<gene>
    <name evidence="2" type="ORF">A2665_02845</name>
</gene>
<dbReference type="PANTHER" id="PTHR30345">
    <property type="entry name" value="RIBOSE-5-PHOSPHATE ISOMERASE B"/>
    <property type="match status" value="1"/>
</dbReference>
<accession>A0A1G2T1E5</accession>
<name>A0A1G2T1E5_9BACT</name>
<dbReference type="PANTHER" id="PTHR30345:SF0">
    <property type="entry name" value="DNA DAMAGE-REPAIR_TOLERATION PROTEIN DRT102"/>
    <property type="match status" value="1"/>
</dbReference>
<dbReference type="Proteomes" id="UP000177746">
    <property type="component" value="Unassembled WGS sequence"/>
</dbReference>
<protein>
    <recommendedName>
        <fullName evidence="4">Ribose-5-phosphate isomerase</fullName>
    </recommendedName>
</protein>
<dbReference type="NCBIfam" id="TIGR00689">
    <property type="entry name" value="rpiB_lacA_lacB"/>
    <property type="match status" value="1"/>
</dbReference>
<dbReference type="GO" id="GO:0009052">
    <property type="term" value="P:pentose-phosphate shunt, non-oxidative branch"/>
    <property type="evidence" value="ECO:0007669"/>
    <property type="project" value="TreeGrafter"/>
</dbReference>
<dbReference type="AlphaFoldDB" id="A0A1G2T1E5"/>
<evidence type="ECO:0000313" key="2">
    <source>
        <dbReference type="EMBL" id="OHA91106.1"/>
    </source>
</evidence>
<comment type="similarity">
    <text evidence="1">Belongs to the LacAB/RpiB family.</text>
</comment>
<dbReference type="PIRSF" id="PIRSF005384">
    <property type="entry name" value="RpiB_LacA_B"/>
    <property type="match status" value="1"/>
</dbReference>
<reference evidence="2 3" key="1">
    <citation type="journal article" date="2016" name="Nat. Commun.">
        <title>Thousands of microbial genomes shed light on interconnected biogeochemical processes in an aquifer system.</title>
        <authorList>
            <person name="Anantharaman K."/>
            <person name="Brown C.T."/>
            <person name="Hug L.A."/>
            <person name="Sharon I."/>
            <person name="Castelle C.J."/>
            <person name="Probst A.J."/>
            <person name="Thomas B.C."/>
            <person name="Singh A."/>
            <person name="Wilkins M.J."/>
            <person name="Karaoz U."/>
            <person name="Brodie E.L."/>
            <person name="Williams K.H."/>
            <person name="Hubbard S.S."/>
            <person name="Banfield J.F."/>
        </authorList>
    </citation>
    <scope>NUCLEOTIDE SEQUENCE [LARGE SCALE GENOMIC DNA]</scope>
</reference>
<evidence type="ECO:0008006" key="4">
    <source>
        <dbReference type="Google" id="ProtNLM"/>
    </source>
</evidence>
<dbReference type="Pfam" id="PF02502">
    <property type="entry name" value="LacAB_rpiB"/>
    <property type="match status" value="1"/>
</dbReference>
<comment type="caution">
    <text evidence="2">The sequence shown here is derived from an EMBL/GenBank/DDBJ whole genome shotgun (WGS) entry which is preliminary data.</text>
</comment>
<evidence type="ECO:0000313" key="3">
    <source>
        <dbReference type="Proteomes" id="UP000177746"/>
    </source>
</evidence>
<evidence type="ECO:0000256" key="1">
    <source>
        <dbReference type="ARBA" id="ARBA00008754"/>
    </source>
</evidence>
<proteinExistence type="inferred from homology"/>
<dbReference type="GO" id="GO:0004751">
    <property type="term" value="F:ribose-5-phosphate isomerase activity"/>
    <property type="evidence" value="ECO:0007669"/>
    <property type="project" value="TreeGrafter"/>
</dbReference>
<dbReference type="InterPro" id="IPR003500">
    <property type="entry name" value="RpiB_LacA_LacB"/>
</dbReference>
<organism evidence="2 3">
    <name type="scientific">Candidatus Zambryskibacteria bacterium RIFCSPHIGHO2_01_FULL_46_30</name>
    <dbReference type="NCBI Taxonomy" id="1802739"/>
    <lineage>
        <taxon>Bacteria</taxon>
        <taxon>Candidatus Zambryskiibacteriota</taxon>
    </lineage>
</organism>
<dbReference type="Gene3D" id="3.40.1400.10">
    <property type="entry name" value="Sugar-phosphate isomerase, RpiB/LacA/LacB"/>
    <property type="match status" value="1"/>
</dbReference>
<dbReference type="InterPro" id="IPR036569">
    <property type="entry name" value="RpiB_LacA_LacB_sf"/>
</dbReference>
<sequence>MKIFVGSDHAGFGLKEKLIAFLKELGHEVEDKGPFEYKEEDDYPDFIIPVAREVSMRPNEVRGIVLGGSGQGEGMAANKFRNVRATVYYGQGQCVVPEEHESIIKISRADNDANILSLGARFITEEEMKESVKEWLSTPFKDTEKYKRRIAKMDRIHE</sequence>